<dbReference type="AlphaFoldDB" id="A0A674BJA0"/>
<evidence type="ECO:0000256" key="8">
    <source>
        <dbReference type="PIRSR" id="PIRSR037091-1"/>
    </source>
</evidence>
<dbReference type="GO" id="GO:0030122">
    <property type="term" value="C:AP-2 adaptor complex"/>
    <property type="evidence" value="ECO:0007669"/>
    <property type="project" value="InterPro"/>
</dbReference>
<keyword evidence="6" id="KW-0472">Membrane</keyword>
<evidence type="ECO:0000256" key="2">
    <source>
        <dbReference type="ARBA" id="ARBA00006613"/>
    </source>
</evidence>
<dbReference type="InterPro" id="IPR013041">
    <property type="entry name" value="Clathrin_app_Ig-like_sf"/>
</dbReference>
<dbReference type="Gene3D" id="1.25.10.10">
    <property type="entry name" value="Leucine-rich Repeat Variant"/>
    <property type="match status" value="2"/>
</dbReference>
<reference evidence="10" key="2">
    <citation type="submission" date="2025-09" db="UniProtKB">
        <authorList>
            <consortium name="Ensembl"/>
        </authorList>
    </citation>
    <scope>IDENTIFICATION</scope>
</reference>
<feature type="binding site" evidence="8">
    <location>
        <begin position="11"/>
        <end position="12"/>
    </location>
    <ligand>
        <name>a 1,2-diacyl-sn-glycero-3-phospho-(1D-myo-inositol-3,4,5-trisphosphate)</name>
        <dbReference type="ChEBI" id="CHEBI:57836"/>
    </ligand>
</feature>
<dbReference type="Proteomes" id="UP000472277">
    <property type="component" value="Chromosome 4"/>
</dbReference>
<dbReference type="FunFam" id="2.60.40.1230:FF:000003">
    <property type="entry name" value="AP-2 complex subunit alpha"/>
    <property type="match status" value="1"/>
</dbReference>
<protein>
    <submittedName>
        <fullName evidence="10">Adaptor related protein complex 2 subunit alpha 1</fullName>
    </submittedName>
</protein>
<dbReference type="Ensembl" id="ENSSTUT00000075907.1">
    <property type="protein sequence ID" value="ENSSTUP00000071514.1"/>
    <property type="gene ID" value="ENSSTUG00000030784.1"/>
</dbReference>
<feature type="binding site" evidence="8">
    <location>
        <begin position="57"/>
        <end position="61"/>
    </location>
    <ligand>
        <name>a 1,2-diacyl-sn-glycero-3-phospho-(1D-myo-inositol-3,4,5-trisphosphate)</name>
        <dbReference type="ChEBI" id="CHEBI:57836"/>
    </ligand>
</feature>
<evidence type="ECO:0000256" key="5">
    <source>
        <dbReference type="ARBA" id="ARBA00022927"/>
    </source>
</evidence>
<dbReference type="GO" id="GO:0006886">
    <property type="term" value="P:intracellular protein transport"/>
    <property type="evidence" value="ECO:0007669"/>
    <property type="project" value="InterPro"/>
</dbReference>
<reference evidence="10" key="1">
    <citation type="submission" date="2025-08" db="UniProtKB">
        <authorList>
            <consortium name="Ensembl"/>
        </authorList>
    </citation>
    <scope>IDENTIFICATION</scope>
</reference>
<dbReference type="Gene3D" id="2.60.40.1230">
    <property type="match status" value="1"/>
</dbReference>
<dbReference type="Gene3D" id="3.30.310.10">
    <property type="entry name" value="TATA-Binding Protein"/>
    <property type="match status" value="1"/>
</dbReference>
<dbReference type="GO" id="GO:0072583">
    <property type="term" value="P:clathrin-dependent endocytosis"/>
    <property type="evidence" value="ECO:0007669"/>
    <property type="project" value="InterPro"/>
</dbReference>
<dbReference type="SUPFAM" id="SSF55711">
    <property type="entry name" value="Subdomain of clathrin and coatomer appendage domain"/>
    <property type="match status" value="1"/>
</dbReference>
<evidence type="ECO:0000256" key="1">
    <source>
        <dbReference type="ARBA" id="ARBA00004277"/>
    </source>
</evidence>
<dbReference type="InterPro" id="IPR017104">
    <property type="entry name" value="AP2_complex_asu"/>
</dbReference>
<keyword evidence="4" id="KW-0254">Endocytosis</keyword>
<proteinExistence type="inferred from homology"/>
<keyword evidence="3" id="KW-0813">Transport</keyword>
<organism evidence="10 11">
    <name type="scientific">Salmo trutta</name>
    <name type="common">Brown trout</name>
    <dbReference type="NCBI Taxonomy" id="8032"/>
    <lineage>
        <taxon>Eukaryota</taxon>
        <taxon>Metazoa</taxon>
        <taxon>Chordata</taxon>
        <taxon>Craniata</taxon>
        <taxon>Vertebrata</taxon>
        <taxon>Euteleostomi</taxon>
        <taxon>Actinopterygii</taxon>
        <taxon>Neopterygii</taxon>
        <taxon>Teleostei</taxon>
        <taxon>Protacanthopterygii</taxon>
        <taxon>Salmoniformes</taxon>
        <taxon>Salmonidae</taxon>
        <taxon>Salmoninae</taxon>
        <taxon>Salmo</taxon>
    </lineage>
</organism>
<dbReference type="InterPro" id="IPR012295">
    <property type="entry name" value="TBP_dom_sf"/>
</dbReference>
<dbReference type="InterPro" id="IPR009028">
    <property type="entry name" value="Coatomer/calthrin_app_sub_C"/>
</dbReference>
<dbReference type="SUPFAM" id="SSF48371">
    <property type="entry name" value="ARM repeat"/>
    <property type="match status" value="1"/>
</dbReference>
<evidence type="ECO:0000256" key="4">
    <source>
        <dbReference type="ARBA" id="ARBA00022583"/>
    </source>
</evidence>
<dbReference type="Pfam" id="PF01602">
    <property type="entry name" value="Adaptin_N"/>
    <property type="match status" value="2"/>
</dbReference>
<evidence type="ECO:0000256" key="6">
    <source>
        <dbReference type="ARBA" id="ARBA00023136"/>
    </source>
</evidence>
<feature type="domain" description="Clathrin adaptor alpha/beta/gamma-adaptin appendage Ig-like subdomain" evidence="9">
    <location>
        <begin position="624"/>
        <end position="727"/>
    </location>
</feature>
<evidence type="ECO:0000256" key="7">
    <source>
        <dbReference type="ARBA" id="ARBA00023176"/>
    </source>
</evidence>
<name>A0A674BJA0_SALTR</name>
<evidence type="ECO:0000259" key="9">
    <source>
        <dbReference type="SMART" id="SM00809"/>
    </source>
</evidence>
<dbReference type="InterPro" id="IPR003164">
    <property type="entry name" value="Clathrin_a-adaptin_app_sub_C"/>
</dbReference>
<comment type="subcellular location">
    <subcellularLocation>
        <location evidence="1">Membrane</location>
        <location evidence="1">Coated pit</location>
        <topology evidence="1">Peripheral membrane protein</topology>
        <orientation evidence="1">Cytoplasmic side</orientation>
    </subcellularLocation>
</comment>
<feature type="binding site" evidence="8">
    <location>
        <position position="43"/>
    </location>
    <ligand>
        <name>a 1,2-diacyl-sn-glycero-3-phospho-(1D-myo-inositol-3,4,5-trisphosphate)</name>
        <dbReference type="ChEBI" id="CHEBI:57836"/>
    </ligand>
</feature>
<dbReference type="InterPro" id="IPR008152">
    <property type="entry name" value="Clathrin_a/b/g-adaptin_app_Ig"/>
</dbReference>
<keyword evidence="7" id="KW-0168">Coated pit</keyword>
<evidence type="ECO:0000256" key="3">
    <source>
        <dbReference type="ARBA" id="ARBA00022448"/>
    </source>
</evidence>
<dbReference type="InterPro" id="IPR016024">
    <property type="entry name" value="ARM-type_fold"/>
</dbReference>
<dbReference type="PIRSF" id="PIRSF037091">
    <property type="entry name" value="AP2_complex_alpha"/>
    <property type="match status" value="1"/>
</dbReference>
<dbReference type="GeneTree" id="ENSGT00950000182838"/>
<dbReference type="Pfam" id="PF02296">
    <property type="entry name" value="Alpha_adaptin_C"/>
    <property type="match status" value="1"/>
</dbReference>
<feature type="binding site" evidence="8">
    <location>
        <position position="53"/>
    </location>
    <ligand>
        <name>a 1,2-diacyl-sn-glycero-3-phospho-(1D-myo-inositol-3,4,5-trisphosphate)</name>
        <dbReference type="ChEBI" id="CHEBI:57836"/>
    </ligand>
</feature>
<dbReference type="PANTHER" id="PTHR22780">
    <property type="entry name" value="ADAPTIN, ALPHA/GAMMA/EPSILON"/>
    <property type="match status" value="1"/>
</dbReference>
<keyword evidence="5" id="KW-0653">Protein transport</keyword>
<dbReference type="SMART" id="SM00809">
    <property type="entry name" value="Alpha_adaptinC2"/>
    <property type="match status" value="1"/>
</dbReference>
<dbReference type="InterPro" id="IPR011989">
    <property type="entry name" value="ARM-like"/>
</dbReference>
<dbReference type="GO" id="GO:0035615">
    <property type="term" value="F:clathrin adaptor activity"/>
    <property type="evidence" value="ECO:0007669"/>
    <property type="project" value="InterPro"/>
</dbReference>
<evidence type="ECO:0000313" key="10">
    <source>
        <dbReference type="Ensembl" id="ENSSTUP00000071514.1"/>
    </source>
</evidence>
<sequence>MPAVSKGDGMRGLAVFISDIRNCKSKEAEIKRINKELANIRSKFKGDKALDGYSKKKYVCKLLFIFLLGHDIDFGHMEAVNLLSSNKYTEKQIGYLFISVLVNSNSELIRLINNAIKNDLSSRNPTFMCLALHCIANVGSREMAEAFAGEIPRILVAGDTMDSVKQSAALCLLRLYKASPDLVLMGEWTSRVVHLLNDQHMGVVTAAISLITCLSSKNPDEFKTCVSLAVSRLSRVCVSSTDLQDYTYYFVPAPWLSCKLLRLLQCYPPPEDGAVKGRLVECLETILNKAQEPPKSKKVQHSNAKNAILFEGRNNFQISKWGHWPTKFGNPWCNLCSFLSQVLKVAILAEKYAVDYSWYVDTILNLIRIAGDYVSEEVWYRVIQIVINRDDVQGYAAKTVFEALQAPACHENMVKVGGYILGEFGNLIAGDPRSSPLVQFNLLHSKFHLCSVPTRALLLSAYIKFINLFPETKATIQEVLRSDSQIRNSDVELQQRAVEYLKLSSIASTDVLATVLEEMPPFPERESSILAKLKKKKGPGAVSVELEDGKERGDSDVRGATLSTKCIFFLFRFSTPSPSADLLGLRSAAPVSGAAPSAGSLLVDVFSEAGPAATSAGVNDDGFLRFVCKNNGVLFENQLLQIGIKSEYRQNLGRMYLFYGNKTSVQFVSFNTTLNVQTKTVEPLVEGGAQVQQVINIECLTDFIDAPLLNIKFRYGGALQNISLKLPVTINKFFQPTEMAAADFFQRWKQLSQPQQEAQKIFKASHGMDTEVLKAKLLGLGTALLENVDPNPENYVCAGVIQTKAQQVGCLLRLEPNAQAQMYRLTLRSSKDTVSQRVCDLLAEQF</sequence>
<keyword evidence="11" id="KW-1185">Reference proteome</keyword>
<dbReference type="FunFam" id="3.30.310.10:FF:000004">
    <property type="entry name" value="AP-2 complex subunit alpha"/>
    <property type="match status" value="1"/>
</dbReference>
<gene>
    <name evidence="10" type="primary">AP2A1</name>
    <name evidence="10" type="synonym">LOC115191626</name>
</gene>
<dbReference type="SUPFAM" id="SSF49348">
    <property type="entry name" value="Clathrin adaptor appendage domain"/>
    <property type="match status" value="1"/>
</dbReference>
<comment type="similarity">
    <text evidence="2">Belongs to the adaptor complexes large subunit family.</text>
</comment>
<dbReference type="InterPro" id="IPR050840">
    <property type="entry name" value="Adaptor_Complx_Large_Subunit"/>
</dbReference>
<accession>A0A674BJA0</accession>
<dbReference type="InterPro" id="IPR002553">
    <property type="entry name" value="Clathrin/coatomer_adapt-like_N"/>
</dbReference>
<dbReference type="Pfam" id="PF02883">
    <property type="entry name" value="Alpha_adaptinC2"/>
    <property type="match status" value="1"/>
</dbReference>
<evidence type="ECO:0000313" key="11">
    <source>
        <dbReference type="Proteomes" id="UP000472277"/>
    </source>
</evidence>